<protein>
    <submittedName>
        <fullName evidence="1">Uncharacterized protein</fullName>
    </submittedName>
</protein>
<evidence type="ECO:0000313" key="1">
    <source>
        <dbReference type="EMBL" id="DAE01177.1"/>
    </source>
</evidence>
<sequence>MKQYNDWEEIDKDTNGLVTSLTYMVLFLNDQVYNYTVSLMEAIRNSEHYRHNAKRTANAIERGINAYNTNIFRIAKANKEALAEITQSMEEDVQPHIDRYYYTISQILLDHGVSGSANRIASLSSTINMIAQMSRITIYDFGERMRGIVPLAYNPLSYLDLGRVEFLSDRLSSEVTGKDVRINLNEQPGIVKAFTAISNALLRPEVFEKAFEKAG</sequence>
<reference evidence="1" key="1">
    <citation type="journal article" date="2021" name="Proc. Natl. Acad. Sci. U.S.A.">
        <title>A Catalog of Tens of Thousands of Viruses from Human Metagenomes Reveals Hidden Associations with Chronic Diseases.</title>
        <authorList>
            <person name="Tisza M.J."/>
            <person name="Buck C.B."/>
        </authorList>
    </citation>
    <scope>NUCLEOTIDE SEQUENCE</scope>
    <source>
        <strain evidence="1">CtZE52</strain>
    </source>
</reference>
<proteinExistence type="predicted"/>
<accession>A0A8S5P407</accession>
<name>A0A8S5P407_9CAUD</name>
<organism evidence="1">
    <name type="scientific">Siphoviridae sp. ctZE52</name>
    <dbReference type="NCBI Taxonomy" id="2825557"/>
    <lineage>
        <taxon>Viruses</taxon>
        <taxon>Duplodnaviria</taxon>
        <taxon>Heunggongvirae</taxon>
        <taxon>Uroviricota</taxon>
        <taxon>Caudoviricetes</taxon>
    </lineage>
</organism>
<dbReference type="EMBL" id="BK015320">
    <property type="protein sequence ID" value="DAE01177.1"/>
    <property type="molecule type" value="Genomic_DNA"/>
</dbReference>